<evidence type="ECO:0000313" key="1">
    <source>
        <dbReference type="EMBL" id="CBI78386.1"/>
    </source>
</evidence>
<dbReference type="AlphaFoldDB" id="E6YNE8"/>
<name>E6YNE8_9HYPH</name>
<sequence length="38" mass="4409">MINGYSLCGINHIAHRILSEYIYIVYWTVDNKPLLGMP</sequence>
<gene>
    <name evidence="1" type="ORF">BARRO_130030</name>
</gene>
<accession>E6YNE8</accession>
<organism evidence="1">
    <name type="scientific">Bartonella rochalimae ATCC BAA-1498</name>
    <dbReference type="NCBI Taxonomy" id="685782"/>
    <lineage>
        <taxon>Bacteria</taxon>
        <taxon>Pseudomonadati</taxon>
        <taxon>Pseudomonadota</taxon>
        <taxon>Alphaproteobacteria</taxon>
        <taxon>Hyphomicrobiales</taxon>
        <taxon>Bartonellaceae</taxon>
        <taxon>Bartonella</taxon>
    </lineage>
</organism>
<protein>
    <submittedName>
        <fullName evidence="1">Uncharacterized protein</fullName>
    </submittedName>
</protein>
<proteinExistence type="predicted"/>
<dbReference type="EMBL" id="FN645467">
    <property type="protein sequence ID" value="CBI78386.1"/>
    <property type="molecule type" value="Genomic_DNA"/>
</dbReference>
<reference evidence="1" key="1">
    <citation type="journal article" date="2011" name="PLoS Genet.">
        <title>Parallel evolution of a type IV secretion system in radiating lineages of the host-restricted bacterial pathogen Bartonella.</title>
        <authorList>
            <person name="Engel P."/>
            <person name="Salzburger W."/>
            <person name="Liesch M."/>
            <person name="Chang C.C."/>
            <person name="Maruyama S."/>
            <person name="Lanz C."/>
            <person name="Calteau A."/>
            <person name="Lajus A."/>
            <person name="Medigue C."/>
            <person name="Schuster S.C."/>
            <person name="Dehio C."/>
        </authorList>
    </citation>
    <scope>NUCLEOTIDE SEQUENCE</scope>
    <source>
        <strain evidence="1">ATCC BAA-1498</strain>
    </source>
</reference>